<protein>
    <recommendedName>
        <fullName evidence="2">C-type lectin domain-containing protein</fullName>
    </recommendedName>
</protein>
<dbReference type="Gene3D" id="3.10.100.10">
    <property type="entry name" value="Mannose-Binding Protein A, subunit A"/>
    <property type="match status" value="1"/>
</dbReference>
<feature type="signal peptide" evidence="1">
    <location>
        <begin position="1"/>
        <end position="18"/>
    </location>
</feature>
<feature type="domain" description="C-type lectin" evidence="2">
    <location>
        <begin position="30"/>
        <end position="145"/>
    </location>
</feature>
<dbReference type="AlphaFoldDB" id="A0A7M5XI79"/>
<dbReference type="Proteomes" id="UP000594262">
    <property type="component" value="Unplaced"/>
</dbReference>
<dbReference type="CDD" id="cd00037">
    <property type="entry name" value="CLECT"/>
    <property type="match status" value="1"/>
</dbReference>
<dbReference type="SMART" id="SM00034">
    <property type="entry name" value="CLECT"/>
    <property type="match status" value="1"/>
</dbReference>
<dbReference type="OrthoDB" id="5983182at2759"/>
<evidence type="ECO:0000259" key="2">
    <source>
        <dbReference type="PROSITE" id="PS50041"/>
    </source>
</evidence>
<dbReference type="PROSITE" id="PS50041">
    <property type="entry name" value="C_TYPE_LECTIN_2"/>
    <property type="match status" value="1"/>
</dbReference>
<dbReference type="SUPFAM" id="SSF56436">
    <property type="entry name" value="C-type lectin-like"/>
    <property type="match status" value="1"/>
</dbReference>
<reference evidence="3" key="1">
    <citation type="submission" date="2021-01" db="UniProtKB">
        <authorList>
            <consortium name="EnsemblMetazoa"/>
        </authorList>
    </citation>
    <scope>IDENTIFICATION</scope>
</reference>
<dbReference type="InterPro" id="IPR001304">
    <property type="entry name" value="C-type_lectin-like"/>
</dbReference>
<dbReference type="PANTHER" id="PTHR22801:SF63">
    <property type="entry name" value="C-TYPE LECTIN DOMAIN-CONTAINING PROTEIN"/>
    <property type="match status" value="1"/>
</dbReference>
<feature type="chain" id="PRO_5029883711" description="C-type lectin domain-containing protein" evidence="1">
    <location>
        <begin position="19"/>
        <end position="168"/>
    </location>
</feature>
<evidence type="ECO:0000256" key="1">
    <source>
        <dbReference type="SAM" id="SignalP"/>
    </source>
</evidence>
<dbReference type="InterPro" id="IPR016186">
    <property type="entry name" value="C-type_lectin-like/link_sf"/>
</dbReference>
<dbReference type="InterPro" id="IPR050801">
    <property type="entry name" value="Ca-Dep_Lectins_ImmuneDev"/>
</dbReference>
<sequence>EMKTSLAFLFAVLACASATNLLRLRTITRVYASSYHIIKTPELWINAQKKCKACGGNLATITNPNDHAYLAAQLKKMNIKSAWVGLNDIKTEKTFVWVAGSSAFGGKSGYKKWCPKEPNNKGNEDCVELVANHSAGPCLNDLRCSFPTNKRGYICEIIASKTTHDVTI</sequence>
<organism evidence="3 4">
    <name type="scientific">Clytia hemisphaerica</name>
    <dbReference type="NCBI Taxonomy" id="252671"/>
    <lineage>
        <taxon>Eukaryota</taxon>
        <taxon>Metazoa</taxon>
        <taxon>Cnidaria</taxon>
        <taxon>Hydrozoa</taxon>
        <taxon>Hydroidolina</taxon>
        <taxon>Leptothecata</taxon>
        <taxon>Obeliida</taxon>
        <taxon>Clytiidae</taxon>
        <taxon>Clytia</taxon>
    </lineage>
</organism>
<keyword evidence="4" id="KW-1185">Reference proteome</keyword>
<evidence type="ECO:0000313" key="3">
    <source>
        <dbReference type="EnsemblMetazoa" id="CLYHEMP023981.3"/>
    </source>
</evidence>
<accession>A0A7M5XI79</accession>
<dbReference type="Pfam" id="PF00059">
    <property type="entry name" value="Lectin_C"/>
    <property type="match status" value="1"/>
</dbReference>
<keyword evidence="1" id="KW-0732">Signal</keyword>
<dbReference type="EnsemblMetazoa" id="CLYHEMT023981.3">
    <property type="protein sequence ID" value="CLYHEMP023981.3"/>
    <property type="gene ID" value="CLYHEMG023981"/>
</dbReference>
<proteinExistence type="predicted"/>
<dbReference type="InterPro" id="IPR016187">
    <property type="entry name" value="CTDL_fold"/>
</dbReference>
<name>A0A7M5XI79_9CNID</name>
<dbReference type="PANTHER" id="PTHR22801">
    <property type="entry name" value="LITHOSTATHINE"/>
    <property type="match status" value="1"/>
</dbReference>
<evidence type="ECO:0000313" key="4">
    <source>
        <dbReference type="Proteomes" id="UP000594262"/>
    </source>
</evidence>